<keyword evidence="2" id="KW-1185">Reference proteome</keyword>
<comment type="caution">
    <text evidence="1">The sequence shown here is derived from an EMBL/GenBank/DDBJ whole genome shotgun (WGS) entry which is preliminary data.</text>
</comment>
<evidence type="ECO:0000313" key="2">
    <source>
        <dbReference type="Proteomes" id="UP000249390"/>
    </source>
</evidence>
<dbReference type="AlphaFoldDB" id="A0A328DNB0"/>
<name>A0A328DNB0_9ASTE</name>
<dbReference type="Proteomes" id="UP000249390">
    <property type="component" value="Unassembled WGS sequence"/>
</dbReference>
<dbReference type="EMBL" id="NQVE01000131">
    <property type="protein sequence ID" value="RAL45513.1"/>
    <property type="molecule type" value="Genomic_DNA"/>
</dbReference>
<organism evidence="1 2">
    <name type="scientific">Cuscuta australis</name>
    <dbReference type="NCBI Taxonomy" id="267555"/>
    <lineage>
        <taxon>Eukaryota</taxon>
        <taxon>Viridiplantae</taxon>
        <taxon>Streptophyta</taxon>
        <taxon>Embryophyta</taxon>
        <taxon>Tracheophyta</taxon>
        <taxon>Spermatophyta</taxon>
        <taxon>Magnoliopsida</taxon>
        <taxon>eudicotyledons</taxon>
        <taxon>Gunneridae</taxon>
        <taxon>Pentapetalae</taxon>
        <taxon>asterids</taxon>
        <taxon>lamiids</taxon>
        <taxon>Solanales</taxon>
        <taxon>Convolvulaceae</taxon>
        <taxon>Cuscuteae</taxon>
        <taxon>Cuscuta</taxon>
        <taxon>Cuscuta subgen. Grammica</taxon>
        <taxon>Cuscuta sect. Cleistogrammica</taxon>
    </lineage>
</organism>
<sequence length="139" mass="14569">MHIYDRGGEICEGRLMIVVGDGREGRLPETGASGKPTMGVAGVAKIGSELSFSPGCCLNLPLRQNQSRDARVLKFLPSLKLLQPLPPGSNHRRLAGIVAIRLPGLGSNPRPALALSSDLFSRLYPSPGAFIGAGISLAV</sequence>
<protein>
    <submittedName>
        <fullName evidence="1">Uncharacterized protein</fullName>
    </submittedName>
</protein>
<evidence type="ECO:0000313" key="1">
    <source>
        <dbReference type="EMBL" id="RAL45513.1"/>
    </source>
</evidence>
<accession>A0A328DNB0</accession>
<gene>
    <name evidence="1" type="ORF">DM860_016005</name>
</gene>
<proteinExistence type="predicted"/>
<reference evidence="1 2" key="1">
    <citation type="submission" date="2018-06" db="EMBL/GenBank/DDBJ databases">
        <title>The Genome of Cuscuta australis (Dodder) Provides Insight into the Evolution of Plant Parasitism.</title>
        <authorList>
            <person name="Liu H."/>
        </authorList>
    </citation>
    <scope>NUCLEOTIDE SEQUENCE [LARGE SCALE GENOMIC DNA]</scope>
    <source>
        <strain evidence="2">cv. Yunnan</strain>
        <tissue evidence="1">Vines</tissue>
    </source>
</reference>